<dbReference type="EC" id="2.3.2.27" evidence="10"/>
<dbReference type="PROSITE" id="PS51157">
    <property type="entry name" value="ZF_UBR"/>
    <property type="match status" value="1"/>
</dbReference>
<dbReference type="PANTHER" id="PTHR21497">
    <property type="entry name" value="UBIQUITIN LIGASE E3 ALPHA-RELATED"/>
    <property type="match status" value="1"/>
</dbReference>
<dbReference type="GO" id="GO:0016567">
    <property type="term" value="P:protein ubiquitination"/>
    <property type="evidence" value="ECO:0007669"/>
    <property type="project" value="UniProtKB-UniRule"/>
</dbReference>
<keyword evidence="13" id="KW-1185">Reference proteome</keyword>
<dbReference type="FunFam" id="2.10.110.30:FF:000002">
    <property type="entry name" value="Putative e3 ubiquitin-protein ligase ubr3"/>
    <property type="match status" value="1"/>
</dbReference>
<dbReference type="CDD" id="cd19672">
    <property type="entry name" value="UBR-box_UBR1_like"/>
    <property type="match status" value="1"/>
</dbReference>
<dbReference type="InterPro" id="IPR003126">
    <property type="entry name" value="Znf_UBR"/>
</dbReference>
<comment type="pathway">
    <text evidence="2 10">Protein modification; protein ubiquitination.</text>
</comment>
<dbReference type="PANTHER" id="PTHR21497:SF24">
    <property type="entry name" value="E3 UBIQUITIN-PROTEIN LIGASE UBR1"/>
    <property type="match status" value="1"/>
</dbReference>
<evidence type="ECO:0000256" key="2">
    <source>
        <dbReference type="ARBA" id="ARBA00004906"/>
    </source>
</evidence>
<dbReference type="GO" id="GO:0000151">
    <property type="term" value="C:ubiquitin ligase complex"/>
    <property type="evidence" value="ECO:0007669"/>
    <property type="project" value="TreeGrafter"/>
</dbReference>
<name>A0A0C2IVE3_THEKT</name>
<evidence type="ECO:0000259" key="11">
    <source>
        <dbReference type="PROSITE" id="PS51157"/>
    </source>
</evidence>
<evidence type="ECO:0000256" key="10">
    <source>
        <dbReference type="RuleBase" id="RU366018"/>
    </source>
</evidence>
<feature type="domain" description="UBR-type" evidence="11">
    <location>
        <begin position="68"/>
        <end position="140"/>
    </location>
</feature>
<keyword evidence="6 10" id="KW-0833">Ubl conjugation pathway</keyword>
<evidence type="ECO:0000256" key="3">
    <source>
        <dbReference type="ARBA" id="ARBA00022679"/>
    </source>
</evidence>
<keyword evidence="3 10" id="KW-0808">Transferase</keyword>
<dbReference type="GO" id="GO:0008270">
    <property type="term" value="F:zinc ion binding"/>
    <property type="evidence" value="ECO:0007669"/>
    <property type="project" value="UniProtKB-UniRule"/>
</dbReference>
<dbReference type="OrthoDB" id="26387at2759"/>
<dbReference type="InterPro" id="IPR039164">
    <property type="entry name" value="UBR1-like"/>
</dbReference>
<keyword evidence="4 10" id="KW-0479">Metal-binding</keyword>
<evidence type="ECO:0000256" key="7">
    <source>
        <dbReference type="ARBA" id="ARBA00022833"/>
    </source>
</evidence>
<evidence type="ECO:0000313" key="13">
    <source>
        <dbReference type="Proteomes" id="UP000031668"/>
    </source>
</evidence>
<comment type="similarity">
    <text evidence="8 10">Belongs to the E3 ubiquitin-protein ligase UBR1-like family.</text>
</comment>
<comment type="catalytic activity">
    <reaction evidence="1 10">
        <text>S-ubiquitinyl-[E2 ubiquitin-conjugating enzyme]-L-cysteine + [acceptor protein]-L-lysine = [E2 ubiquitin-conjugating enzyme]-L-cysteine + N(6)-ubiquitinyl-[acceptor protein]-L-lysine.</text>
        <dbReference type="EC" id="2.3.2.27"/>
    </reaction>
</comment>
<organism evidence="12 13">
    <name type="scientific">Thelohanellus kitauei</name>
    <name type="common">Myxosporean</name>
    <dbReference type="NCBI Taxonomy" id="669202"/>
    <lineage>
        <taxon>Eukaryota</taxon>
        <taxon>Metazoa</taxon>
        <taxon>Cnidaria</taxon>
        <taxon>Myxozoa</taxon>
        <taxon>Myxosporea</taxon>
        <taxon>Bivalvulida</taxon>
        <taxon>Platysporina</taxon>
        <taxon>Myxobolidae</taxon>
        <taxon>Thelohanellus</taxon>
    </lineage>
</organism>
<evidence type="ECO:0000256" key="5">
    <source>
        <dbReference type="ARBA" id="ARBA00022771"/>
    </source>
</evidence>
<accession>A0A0C2IVE3</accession>
<evidence type="ECO:0000256" key="6">
    <source>
        <dbReference type="ARBA" id="ARBA00022786"/>
    </source>
</evidence>
<dbReference type="GO" id="GO:0071596">
    <property type="term" value="P:ubiquitin-dependent protein catabolic process via the N-end rule pathway"/>
    <property type="evidence" value="ECO:0007669"/>
    <property type="project" value="UniProtKB-UniRule"/>
</dbReference>
<comment type="function">
    <text evidence="10">Ubiquitin ligase protein which is a component of the N-end rule pathway. Recognizes and binds to proteins bearing specific N-terminal residues that are destabilizing according to the N-end rule, leading to their ubiquitination and subsequent degradation.</text>
</comment>
<keyword evidence="7 10" id="KW-0862">Zinc</keyword>
<evidence type="ECO:0000256" key="4">
    <source>
        <dbReference type="ARBA" id="ARBA00022723"/>
    </source>
</evidence>
<dbReference type="EMBL" id="JWZT01002457">
    <property type="protein sequence ID" value="KII69349.1"/>
    <property type="molecule type" value="Genomic_DNA"/>
</dbReference>
<dbReference type="Pfam" id="PF02207">
    <property type="entry name" value="zf-UBR"/>
    <property type="match status" value="1"/>
</dbReference>
<dbReference type="Gene3D" id="2.10.110.30">
    <property type="match status" value="1"/>
</dbReference>
<evidence type="ECO:0000313" key="12">
    <source>
        <dbReference type="EMBL" id="KII69349.1"/>
    </source>
</evidence>
<comment type="caution">
    <text evidence="12">The sequence shown here is derived from an EMBL/GenBank/DDBJ whole genome shotgun (WGS) entry which is preliminary data.</text>
</comment>
<evidence type="ECO:0000256" key="1">
    <source>
        <dbReference type="ARBA" id="ARBA00000900"/>
    </source>
</evidence>
<sequence length="1036" mass="119995">MKKVESTINTIIINGLLVTSNDIGTSVGRIYSNERLEALVGAFVEDYVFEGSSSDVKTWFDLDSGGLKMCTRIFRAGDEVYTCLDCQSNNTCMMCYHCFLHSEHVNHNFKIWISTDPCGACDCGDKSAWKCHAICTKHTKADRSERVLPECFLTKFRHVIQHLCKLLGMICMTNSSALDDYVNKLLETYLRIKGSNTTPRIYQNWKPDTKNAEIDTNANKYCLVLSDLGISDLRNHIDILKKKLKMTQEDSQAAFSDLENLGYVCVKYLSDIKECQTIKASLEKFCTQPKGRIFTYYITKVFRLYFIRLAPILIGLIYKLCFKKIQLCKLLSEMVFKKTSLASTFMLNEHVLWKDLRNEMIVRILMVAKYTEKGRIYAATLFVKNISVIYTRFMSDQTKETCGFLDVIDQIIYCPSVIVCLIENGFLCKMIDAFSQSLRKLGIKAGADVMQLYMRETTKRRAFLRVLEMKTLLCSCLRFSLKDITLSAKFKSQLTEAGKRLVQFCVDFDDMQPSQKIRDGKICKSDCDYLISLYEALLFVCSQLVKWLIFSKEITEETLRLFLVHFVMDIKRISEQTPDGQTTQKIATYCNSETDQVSLFNLSHRVFIHLLMDCYVKGTLSDEIKDKVFCDQDMLMWIGRPSITALLSINNYISLKSQKRHIHLRHLLFIYGKSNLRYLYTQDLNTIQILISHLDPELFLKYMLFNISPTIQSMKNLLKPMSSILRSKDFDVFNLRKLLFYVYNALVERHFVSVSDDPAYPLMERQTIDSLASGYQTVENDTFAYHEMFVTPFYYPALRNSIDNCIGCLSFHIDSPESGNQVLLKPEYFSATNIFYFTYLYSERSNTHKKITYLNKARGWKFQLPDFAKLKVIFDGMTNFLYSDSFSCVIMRILVEWRTKFEPCKKETVDNLIMASVILCLMLKMPLDQNDCSKLHKAIDFIFEIRTDLGGNNVMTFLALLRKKMVENVFGSVFDHLMELSQIPTDYFSDLSENPSNMTKKSRDSRDLAWMNLLEKCRKILKINKQGQNDLNHLTC</sequence>
<dbReference type="UniPathway" id="UPA00143"/>
<evidence type="ECO:0000256" key="9">
    <source>
        <dbReference type="PROSITE-ProRule" id="PRU00508"/>
    </source>
</evidence>
<dbReference type="GO" id="GO:0005737">
    <property type="term" value="C:cytoplasm"/>
    <property type="evidence" value="ECO:0007669"/>
    <property type="project" value="TreeGrafter"/>
</dbReference>
<reference evidence="12 13" key="1">
    <citation type="journal article" date="2014" name="Genome Biol. Evol.">
        <title>The genome of the myxosporean Thelohanellus kitauei shows adaptations to nutrient acquisition within its fish host.</title>
        <authorList>
            <person name="Yang Y."/>
            <person name="Xiong J."/>
            <person name="Zhou Z."/>
            <person name="Huo F."/>
            <person name="Miao W."/>
            <person name="Ran C."/>
            <person name="Liu Y."/>
            <person name="Zhang J."/>
            <person name="Feng J."/>
            <person name="Wang M."/>
            <person name="Wang M."/>
            <person name="Wang L."/>
            <person name="Yao B."/>
        </authorList>
    </citation>
    <scope>NUCLEOTIDE SEQUENCE [LARGE SCALE GENOMIC DNA]</scope>
    <source>
        <strain evidence="12">Wuqing</strain>
    </source>
</reference>
<dbReference type="Proteomes" id="UP000031668">
    <property type="component" value="Unassembled WGS sequence"/>
</dbReference>
<gene>
    <name evidence="12" type="ORF">RF11_00969</name>
</gene>
<evidence type="ECO:0000256" key="8">
    <source>
        <dbReference type="ARBA" id="ARBA00046341"/>
    </source>
</evidence>
<keyword evidence="5 10" id="KW-0863">Zinc-finger</keyword>
<proteinExistence type="inferred from homology"/>
<dbReference type="AlphaFoldDB" id="A0A0C2IVE3"/>
<protein>
    <recommendedName>
        <fullName evidence="10">E3 ubiquitin-protein ligase</fullName>
        <ecNumber evidence="10">2.3.2.27</ecNumber>
    </recommendedName>
</protein>
<feature type="zinc finger region" description="UBR-type" evidence="9">
    <location>
        <begin position="68"/>
        <end position="140"/>
    </location>
</feature>
<dbReference type="GO" id="GO:0061630">
    <property type="term" value="F:ubiquitin protein ligase activity"/>
    <property type="evidence" value="ECO:0007669"/>
    <property type="project" value="UniProtKB-UniRule"/>
</dbReference>
<dbReference type="SMART" id="SM00396">
    <property type="entry name" value="ZnF_UBR1"/>
    <property type="match status" value="1"/>
</dbReference>